<comment type="caution">
    <text evidence="3">The sequence shown here is derived from an EMBL/GenBank/DDBJ whole genome shotgun (WGS) entry which is preliminary data.</text>
</comment>
<feature type="compositionally biased region" description="Polar residues" evidence="1">
    <location>
        <begin position="68"/>
        <end position="86"/>
    </location>
</feature>
<name>A0A371XFQ2_9HYPH</name>
<evidence type="ECO:0000256" key="1">
    <source>
        <dbReference type="SAM" id="MobiDB-lite"/>
    </source>
</evidence>
<feature type="domain" description="SH3b" evidence="2">
    <location>
        <begin position="201"/>
        <end position="250"/>
    </location>
</feature>
<accession>A0A371XFQ2</accession>
<evidence type="ECO:0000313" key="4">
    <source>
        <dbReference type="Proteomes" id="UP000262379"/>
    </source>
</evidence>
<feature type="compositionally biased region" description="Low complexity" evidence="1">
    <location>
        <begin position="301"/>
        <end position="318"/>
    </location>
</feature>
<keyword evidence="4" id="KW-1185">Reference proteome</keyword>
<dbReference type="InterPro" id="IPR003646">
    <property type="entry name" value="SH3-like_bac-type"/>
</dbReference>
<dbReference type="EMBL" id="QURN01000005">
    <property type="protein sequence ID" value="RFC68060.1"/>
    <property type="molecule type" value="Genomic_DNA"/>
</dbReference>
<evidence type="ECO:0000259" key="2">
    <source>
        <dbReference type="Pfam" id="PF08239"/>
    </source>
</evidence>
<protein>
    <recommendedName>
        <fullName evidence="2">SH3b domain-containing protein</fullName>
    </recommendedName>
</protein>
<dbReference type="Pfam" id="PF08239">
    <property type="entry name" value="SH3_3"/>
    <property type="match status" value="1"/>
</dbReference>
<evidence type="ECO:0000313" key="3">
    <source>
        <dbReference type="EMBL" id="RFC68060.1"/>
    </source>
</evidence>
<dbReference type="AlphaFoldDB" id="A0A371XFQ2"/>
<organism evidence="3 4">
    <name type="scientific">Mesorhizobium denitrificans</name>
    <dbReference type="NCBI Taxonomy" id="2294114"/>
    <lineage>
        <taxon>Bacteria</taxon>
        <taxon>Pseudomonadati</taxon>
        <taxon>Pseudomonadota</taxon>
        <taxon>Alphaproteobacteria</taxon>
        <taxon>Hyphomicrobiales</taxon>
        <taxon>Phyllobacteriaceae</taxon>
        <taxon>Mesorhizobium</taxon>
    </lineage>
</organism>
<proteinExistence type="predicted"/>
<feature type="compositionally biased region" description="Polar residues" evidence="1">
    <location>
        <begin position="282"/>
        <end position="292"/>
    </location>
</feature>
<dbReference type="RefSeq" id="WP_116623201.1">
    <property type="nucleotide sequence ID" value="NZ_QURN01000005.1"/>
</dbReference>
<reference evidence="4" key="1">
    <citation type="submission" date="2018-08" db="EMBL/GenBank/DDBJ databases">
        <authorList>
            <person name="Im W.T."/>
        </authorList>
    </citation>
    <scope>NUCLEOTIDE SEQUENCE [LARGE SCALE GENOMIC DNA]</scope>
    <source>
        <strain evidence="4">LA-28</strain>
    </source>
</reference>
<feature type="region of interest" description="Disordered" evidence="1">
    <location>
        <begin position="168"/>
        <end position="188"/>
    </location>
</feature>
<dbReference type="Gene3D" id="2.30.30.40">
    <property type="entry name" value="SH3 Domains"/>
    <property type="match status" value="1"/>
</dbReference>
<feature type="region of interest" description="Disordered" evidence="1">
    <location>
        <begin position="278"/>
        <end position="318"/>
    </location>
</feature>
<dbReference type="Proteomes" id="UP000262379">
    <property type="component" value="Unassembled WGS sequence"/>
</dbReference>
<gene>
    <name evidence="3" type="ORF">DY251_07175</name>
</gene>
<feature type="region of interest" description="Disordered" evidence="1">
    <location>
        <begin position="61"/>
        <end position="94"/>
    </location>
</feature>
<sequence>MSDAKTTLLVLGAGCAAMVGIAAAVVSAGSFFSDLPTTSAQAAVFQLPAHKVKTVAISEEPADKGAAVTQQTDRAPTASVKASPQESAALHGANPRWAREAAVNTDASAQKRALLAAYADDDSNSGNLAQDASSANDPFAMIVTPDENSEPTVDLAATVPHVPLAAPRAERAREPVDNDPAPAKAATTGRALTGNTALNEAANMRAAPRSGSKVILVVPDGARVSIAPGCEQWCEISYNGQRGFVYKDFIGSGRAAAASKPRARTDAASTEPLDKAIYGDSNFISSGGQSKNSSDDEKTAADTTTPAAKKPVAEPSMR</sequence>